<proteinExistence type="predicted"/>
<gene>
    <name evidence="1" type="ORF">SAMN05192563_10548</name>
</gene>
<evidence type="ECO:0000313" key="1">
    <source>
        <dbReference type="EMBL" id="SFU26399.1"/>
    </source>
</evidence>
<reference evidence="1 2" key="1">
    <citation type="submission" date="2016-10" db="EMBL/GenBank/DDBJ databases">
        <authorList>
            <person name="de Groot N.N."/>
        </authorList>
    </citation>
    <scope>NUCLEOTIDE SEQUENCE [LARGE SCALE GENOMIC DNA]</scope>
    <source>
        <strain evidence="1 2">LMG 27731</strain>
    </source>
</reference>
<dbReference type="AlphaFoldDB" id="A0A1I7ER56"/>
<dbReference type="GeneID" id="77200000"/>
<name>A0A1I7ER56_9BURK</name>
<dbReference type="Proteomes" id="UP000198844">
    <property type="component" value="Unassembled WGS sequence"/>
</dbReference>
<dbReference type="RefSeq" id="WP_167378543.1">
    <property type="nucleotide sequence ID" value="NZ_CAJNBA010000001.1"/>
</dbReference>
<evidence type="ECO:0000313" key="2">
    <source>
        <dbReference type="Proteomes" id="UP000198844"/>
    </source>
</evidence>
<sequence>MLKEDNRTGNHLLAVLDESEWARVAPHLVEKRACECYRVVRKECERLLPDLKAM</sequence>
<organism evidence="1 2">
    <name type="scientific">Paraburkholderia aspalathi</name>
    <dbReference type="NCBI Taxonomy" id="1324617"/>
    <lineage>
        <taxon>Bacteria</taxon>
        <taxon>Pseudomonadati</taxon>
        <taxon>Pseudomonadota</taxon>
        <taxon>Betaproteobacteria</taxon>
        <taxon>Burkholderiales</taxon>
        <taxon>Burkholderiaceae</taxon>
        <taxon>Paraburkholderia</taxon>
    </lineage>
</organism>
<dbReference type="EMBL" id="FPBH01000054">
    <property type="protein sequence ID" value="SFU26399.1"/>
    <property type="molecule type" value="Genomic_DNA"/>
</dbReference>
<accession>A0A1I7ER56</accession>
<protein>
    <submittedName>
        <fullName evidence="1">Uncharacterized protein</fullName>
    </submittedName>
</protein>